<dbReference type="Pfam" id="PF02365">
    <property type="entry name" value="NAM"/>
    <property type="match status" value="1"/>
</dbReference>
<feature type="domain" description="NAC" evidence="6">
    <location>
        <begin position="39"/>
        <end position="193"/>
    </location>
</feature>
<evidence type="ECO:0000313" key="8">
    <source>
        <dbReference type="RefSeq" id="XP_011043997.1"/>
    </source>
</evidence>
<evidence type="ECO:0000256" key="4">
    <source>
        <dbReference type="ARBA" id="ARBA00023242"/>
    </source>
</evidence>
<gene>
    <name evidence="8" type="primary">LOC105139306</name>
</gene>
<name>A0AAJ6VAJ8_POPEU</name>
<dbReference type="InterPro" id="IPR003441">
    <property type="entry name" value="NAC-dom"/>
</dbReference>
<dbReference type="KEGG" id="peu:105139306"/>
<dbReference type="RefSeq" id="XP_011043997.1">
    <property type="nucleotide sequence ID" value="XM_011045695.1"/>
</dbReference>
<keyword evidence="7" id="KW-1185">Reference proteome</keyword>
<dbReference type="Gene3D" id="2.170.150.80">
    <property type="entry name" value="NAC domain"/>
    <property type="match status" value="1"/>
</dbReference>
<evidence type="ECO:0000256" key="3">
    <source>
        <dbReference type="ARBA" id="ARBA00023163"/>
    </source>
</evidence>
<proteinExistence type="predicted"/>
<evidence type="ECO:0000256" key="1">
    <source>
        <dbReference type="ARBA" id="ARBA00023015"/>
    </source>
</evidence>
<keyword evidence="4" id="KW-0539">Nucleus</keyword>
<evidence type="ECO:0000313" key="7">
    <source>
        <dbReference type="Proteomes" id="UP000694918"/>
    </source>
</evidence>
<organism evidence="7 8">
    <name type="scientific">Populus euphratica</name>
    <name type="common">Euphrates poplar</name>
    <dbReference type="NCBI Taxonomy" id="75702"/>
    <lineage>
        <taxon>Eukaryota</taxon>
        <taxon>Viridiplantae</taxon>
        <taxon>Streptophyta</taxon>
        <taxon>Embryophyta</taxon>
        <taxon>Tracheophyta</taxon>
        <taxon>Spermatophyta</taxon>
        <taxon>Magnoliopsida</taxon>
        <taxon>eudicotyledons</taxon>
        <taxon>Gunneridae</taxon>
        <taxon>Pentapetalae</taxon>
        <taxon>rosids</taxon>
        <taxon>fabids</taxon>
        <taxon>Malpighiales</taxon>
        <taxon>Salicaceae</taxon>
        <taxon>Saliceae</taxon>
        <taxon>Populus</taxon>
    </lineage>
</organism>
<dbReference type="PROSITE" id="PS51005">
    <property type="entry name" value="NAC"/>
    <property type="match status" value="1"/>
</dbReference>
<dbReference type="AlphaFoldDB" id="A0AAJ6VAJ8"/>
<feature type="compositionally biased region" description="Polar residues" evidence="5">
    <location>
        <begin position="12"/>
        <end position="23"/>
    </location>
</feature>
<dbReference type="Proteomes" id="UP000694918">
    <property type="component" value="Unplaced"/>
</dbReference>
<keyword evidence="3" id="KW-0804">Transcription</keyword>
<dbReference type="SUPFAM" id="SSF101941">
    <property type="entry name" value="NAC domain"/>
    <property type="match status" value="1"/>
</dbReference>
<evidence type="ECO:0000259" key="6">
    <source>
        <dbReference type="PROSITE" id="PS51005"/>
    </source>
</evidence>
<keyword evidence="2" id="KW-0238">DNA-binding</keyword>
<sequence>MEDQRRGAGLTNPVTNSSITYPSHAQVGVNPGLVQEDQYPPGYRFKPQDQELISCYLLCKIWNRPLPRSGIHEVTLYKYNPETLAENYEPYGEEEEWYFLTPRDRKYPNGDRPNRAAGDGYWKATGADTDITNGNQVIGSKKTLVFYRGKAPGGAKTNWIMHEYRASNSDGAPKRKNDGMRLDEWVLCRIRNKNDSSPRITRINGLEDDEIEDQPSENNGNLVPQEVVVPSISEYHNPGSQLGYLDTSYGNSVSAFPQNSRNGLVAGVSQNHAVYSRNTVTGNFNPGSQMGYLDSYGNSASAYLQNSQNGLVAGVSQDYAVTSVPTVTGNYNPVSQMGYLDRYGNFASAYLHNSQNGLARVSQDNALPRIPQTTNLQLDQSSSYVQKTILDYEISSFQFGDGGNNDFGENDDDLFGLDYIFPPSTSSDDRNDHH</sequence>
<dbReference type="GeneID" id="105139306"/>
<dbReference type="InterPro" id="IPR036093">
    <property type="entry name" value="NAC_dom_sf"/>
</dbReference>
<dbReference type="PANTHER" id="PTHR31719">
    <property type="entry name" value="NAC TRANSCRIPTION FACTOR 56"/>
    <property type="match status" value="1"/>
</dbReference>
<dbReference type="GO" id="GO:0006355">
    <property type="term" value="P:regulation of DNA-templated transcription"/>
    <property type="evidence" value="ECO:0007669"/>
    <property type="project" value="InterPro"/>
</dbReference>
<feature type="region of interest" description="Disordered" evidence="5">
    <location>
        <begin position="1"/>
        <end position="23"/>
    </location>
</feature>
<keyword evidence="1" id="KW-0805">Transcription regulation</keyword>
<protein>
    <submittedName>
        <fullName evidence="8">NAC domain-containing protein 55-like</fullName>
    </submittedName>
</protein>
<reference evidence="8" key="1">
    <citation type="submission" date="2025-08" db="UniProtKB">
        <authorList>
            <consortium name="RefSeq"/>
        </authorList>
    </citation>
    <scope>IDENTIFICATION</scope>
</reference>
<accession>A0AAJ6VAJ8</accession>
<dbReference type="GO" id="GO:0003677">
    <property type="term" value="F:DNA binding"/>
    <property type="evidence" value="ECO:0007669"/>
    <property type="project" value="UniProtKB-KW"/>
</dbReference>
<dbReference type="PANTHER" id="PTHR31719:SF179">
    <property type="entry name" value="OS08G0148400 PROTEIN"/>
    <property type="match status" value="1"/>
</dbReference>
<evidence type="ECO:0000256" key="5">
    <source>
        <dbReference type="SAM" id="MobiDB-lite"/>
    </source>
</evidence>
<evidence type="ECO:0000256" key="2">
    <source>
        <dbReference type="ARBA" id="ARBA00023125"/>
    </source>
</evidence>